<feature type="non-terminal residue" evidence="1">
    <location>
        <position position="1"/>
    </location>
</feature>
<evidence type="ECO:0000313" key="2">
    <source>
        <dbReference type="Proteomes" id="UP001054837"/>
    </source>
</evidence>
<keyword evidence="2" id="KW-1185">Reference proteome</keyword>
<dbReference type="Proteomes" id="UP001054837">
    <property type="component" value="Unassembled WGS sequence"/>
</dbReference>
<sequence length="171" mass="19596">TERPKDGHDEDQWNRLYFTPTLSALRRFNADDSPPPESLDLWLGSVCDQMVDWPISKTDAVRQPITCSQRCMCRPIPFVTERQFDHPLRIGPFCETPKNINSVKLAIDERGIRTFMQKNTESELLRGLMSGSARIHPRRTTAFRGRMRTAISTDPKIAHNRDAQNCLAEKG</sequence>
<organism evidence="1 2">
    <name type="scientific">Caerostris darwini</name>
    <dbReference type="NCBI Taxonomy" id="1538125"/>
    <lineage>
        <taxon>Eukaryota</taxon>
        <taxon>Metazoa</taxon>
        <taxon>Ecdysozoa</taxon>
        <taxon>Arthropoda</taxon>
        <taxon>Chelicerata</taxon>
        <taxon>Arachnida</taxon>
        <taxon>Araneae</taxon>
        <taxon>Araneomorphae</taxon>
        <taxon>Entelegynae</taxon>
        <taxon>Araneoidea</taxon>
        <taxon>Araneidae</taxon>
        <taxon>Caerostris</taxon>
    </lineage>
</organism>
<evidence type="ECO:0000313" key="1">
    <source>
        <dbReference type="EMBL" id="GIY24593.1"/>
    </source>
</evidence>
<accession>A0AAV4RQR3</accession>
<reference evidence="1 2" key="1">
    <citation type="submission" date="2021-06" db="EMBL/GenBank/DDBJ databases">
        <title>Caerostris darwini draft genome.</title>
        <authorList>
            <person name="Kono N."/>
            <person name="Arakawa K."/>
        </authorList>
    </citation>
    <scope>NUCLEOTIDE SEQUENCE [LARGE SCALE GENOMIC DNA]</scope>
</reference>
<proteinExistence type="predicted"/>
<dbReference type="AlphaFoldDB" id="A0AAV4RQR3"/>
<gene>
    <name evidence="1" type="primary">AVEN_99839_1</name>
    <name evidence="1" type="ORF">CDAR_102521</name>
</gene>
<comment type="caution">
    <text evidence="1">The sequence shown here is derived from an EMBL/GenBank/DDBJ whole genome shotgun (WGS) entry which is preliminary data.</text>
</comment>
<dbReference type="EMBL" id="BPLQ01006715">
    <property type="protein sequence ID" value="GIY24593.1"/>
    <property type="molecule type" value="Genomic_DNA"/>
</dbReference>
<name>A0AAV4RQR3_9ARAC</name>
<protein>
    <submittedName>
        <fullName evidence="1">Uncharacterized protein</fullName>
    </submittedName>
</protein>